<sequence>MNGWHLKLLATGLLLLHLADSQALQNPAVLLFGATLTDARAFAVEHASRRGWSIREVTANAALFEQVLDGEETDAILVVQRLLRIRAEFAEESDGVRVSLRAEEVEWPETDREWMADVTGRYADNLANALSSLRAKWDAWRGNSASLPNAPSSRFHGGVPPDSSRMAAEPIGTWAYAAERYAQSRGCELTERATQLESNGQDWERHWVFCRDGSRISVRCRYGDCTTGP</sequence>
<dbReference type="OrthoDB" id="5768256at2"/>
<proteinExistence type="predicted"/>
<dbReference type="EMBL" id="CP003154">
    <property type="protein sequence ID" value="AFL72817.1"/>
    <property type="molecule type" value="Genomic_DNA"/>
</dbReference>
<feature type="signal peptide" evidence="1">
    <location>
        <begin position="1"/>
        <end position="23"/>
    </location>
</feature>
<gene>
    <name evidence="2" type="ordered locus">Thivi_0766</name>
</gene>
<accession>I3Y749</accession>
<dbReference type="STRING" id="765911.Thivi_0766"/>
<dbReference type="eggNOG" id="ENOG5032PZR">
    <property type="taxonomic scope" value="Bacteria"/>
</dbReference>
<keyword evidence="3" id="KW-1185">Reference proteome</keyword>
<evidence type="ECO:0000256" key="1">
    <source>
        <dbReference type="SAM" id="SignalP"/>
    </source>
</evidence>
<reference evidence="2 3" key="1">
    <citation type="submission" date="2012-06" db="EMBL/GenBank/DDBJ databases">
        <title>Complete sequence of Thiocystis violascens DSM 198.</title>
        <authorList>
            <consortium name="US DOE Joint Genome Institute"/>
            <person name="Lucas S."/>
            <person name="Han J."/>
            <person name="Lapidus A."/>
            <person name="Cheng J.-F."/>
            <person name="Goodwin L."/>
            <person name="Pitluck S."/>
            <person name="Peters L."/>
            <person name="Ovchinnikova G."/>
            <person name="Teshima H."/>
            <person name="Detter J.C."/>
            <person name="Han C."/>
            <person name="Tapia R."/>
            <person name="Land M."/>
            <person name="Hauser L."/>
            <person name="Kyrpides N."/>
            <person name="Ivanova N."/>
            <person name="Pagani I."/>
            <person name="Vogl K."/>
            <person name="Liu Z."/>
            <person name="Frigaard N.-U."/>
            <person name="Bryant D."/>
            <person name="Woyke T."/>
        </authorList>
    </citation>
    <scope>NUCLEOTIDE SEQUENCE [LARGE SCALE GENOMIC DNA]</scope>
    <source>
        <strain evidence="3">ATCC 17096 / DSM 198 / 6111</strain>
    </source>
</reference>
<organism evidence="2 3">
    <name type="scientific">Thiocystis violascens (strain ATCC 17096 / DSM 198 / 6111)</name>
    <name type="common">Chromatium violascens</name>
    <dbReference type="NCBI Taxonomy" id="765911"/>
    <lineage>
        <taxon>Bacteria</taxon>
        <taxon>Pseudomonadati</taxon>
        <taxon>Pseudomonadota</taxon>
        <taxon>Gammaproteobacteria</taxon>
        <taxon>Chromatiales</taxon>
        <taxon>Chromatiaceae</taxon>
        <taxon>Thiocystis</taxon>
    </lineage>
</organism>
<protein>
    <submittedName>
        <fullName evidence="2">Uncharacterized protein</fullName>
    </submittedName>
</protein>
<dbReference type="AlphaFoldDB" id="I3Y749"/>
<feature type="chain" id="PRO_5003682509" evidence="1">
    <location>
        <begin position="24"/>
        <end position="229"/>
    </location>
</feature>
<evidence type="ECO:0000313" key="3">
    <source>
        <dbReference type="Proteomes" id="UP000006062"/>
    </source>
</evidence>
<evidence type="ECO:0000313" key="2">
    <source>
        <dbReference type="EMBL" id="AFL72817.1"/>
    </source>
</evidence>
<dbReference type="KEGG" id="tvi:Thivi_0766"/>
<dbReference type="HOGENOM" id="CLU_1199347_0_0_6"/>
<keyword evidence="1" id="KW-0732">Signal</keyword>
<dbReference type="Proteomes" id="UP000006062">
    <property type="component" value="Chromosome"/>
</dbReference>
<dbReference type="RefSeq" id="WP_014777309.1">
    <property type="nucleotide sequence ID" value="NC_018012.1"/>
</dbReference>
<name>I3Y749_THIV6</name>